<evidence type="ECO:0000313" key="2">
    <source>
        <dbReference type="Proteomes" id="UP000092498"/>
    </source>
</evidence>
<accession>A0A1B1AHB3</accession>
<dbReference type="InParanoid" id="A0A1B1AHB3"/>
<gene>
    <name evidence="1" type="ORF">ATE48_08515</name>
</gene>
<proteinExistence type="predicted"/>
<name>A0A1B1AHB3_9PROT</name>
<dbReference type="Proteomes" id="UP000092498">
    <property type="component" value="Chromosome"/>
</dbReference>
<keyword evidence="2" id="KW-1185">Reference proteome</keyword>
<dbReference type="KEGG" id="cbot:ATE48_08515"/>
<reference evidence="1 2" key="1">
    <citation type="submission" date="2015-11" db="EMBL/GenBank/DDBJ databases">
        <title>Whole-Genome Sequence of Candidatus Oderbacter manganicum from the National Park Lower Oder Valley, Germany.</title>
        <authorList>
            <person name="Braun B."/>
            <person name="Liere K."/>
            <person name="Szewzyk U."/>
        </authorList>
    </citation>
    <scope>NUCLEOTIDE SEQUENCE [LARGE SCALE GENOMIC DNA]</scope>
    <source>
        <strain evidence="1 2">OTSz_A_272</strain>
    </source>
</reference>
<protein>
    <submittedName>
        <fullName evidence="1">Uncharacterized protein</fullName>
    </submittedName>
</protein>
<sequence length="83" mass="9836">MFAQEILLVTARWARSQLRFEPKTSAKRRQLRQLIAAAEALRRQLPSESELPANVLRLSEYRCTSPPITREERAHKFRRFLDE</sequence>
<dbReference type="EMBL" id="CP013244">
    <property type="protein sequence ID" value="ANP45959.1"/>
    <property type="molecule type" value="Genomic_DNA"/>
</dbReference>
<evidence type="ECO:0000313" key="1">
    <source>
        <dbReference type="EMBL" id="ANP45959.1"/>
    </source>
</evidence>
<dbReference type="AlphaFoldDB" id="A0A1B1AHB3"/>
<organism evidence="1 2">
    <name type="scientific">Candidatus Viadribacter manganicus</name>
    <dbReference type="NCBI Taxonomy" id="1759059"/>
    <lineage>
        <taxon>Bacteria</taxon>
        <taxon>Pseudomonadati</taxon>
        <taxon>Pseudomonadota</taxon>
        <taxon>Alphaproteobacteria</taxon>
        <taxon>Hyphomonadales</taxon>
        <taxon>Hyphomonadaceae</taxon>
        <taxon>Candidatus Viadribacter</taxon>
    </lineage>
</organism>